<accession>A0AAV4AY79</accession>
<reference evidence="2 3" key="1">
    <citation type="journal article" date="2021" name="Elife">
        <title>Chloroplast acquisition without the gene transfer in kleptoplastic sea slugs, Plakobranchus ocellatus.</title>
        <authorList>
            <person name="Maeda T."/>
            <person name="Takahashi S."/>
            <person name="Yoshida T."/>
            <person name="Shimamura S."/>
            <person name="Takaki Y."/>
            <person name="Nagai Y."/>
            <person name="Toyoda A."/>
            <person name="Suzuki Y."/>
            <person name="Arimoto A."/>
            <person name="Ishii H."/>
            <person name="Satoh N."/>
            <person name="Nishiyama T."/>
            <person name="Hasebe M."/>
            <person name="Maruyama T."/>
            <person name="Minagawa J."/>
            <person name="Obokata J."/>
            <person name="Shigenobu S."/>
        </authorList>
    </citation>
    <scope>NUCLEOTIDE SEQUENCE [LARGE SCALE GENOMIC DNA]</scope>
</reference>
<comment type="caution">
    <text evidence="2">The sequence shown here is derived from an EMBL/GenBank/DDBJ whole genome shotgun (WGS) entry which is preliminary data.</text>
</comment>
<proteinExistence type="predicted"/>
<evidence type="ECO:0000256" key="1">
    <source>
        <dbReference type="SAM" id="MobiDB-lite"/>
    </source>
</evidence>
<dbReference type="EMBL" id="BLXT01004219">
    <property type="protein sequence ID" value="GFO11084.1"/>
    <property type="molecule type" value="Genomic_DNA"/>
</dbReference>
<evidence type="ECO:0000313" key="2">
    <source>
        <dbReference type="EMBL" id="GFO11084.1"/>
    </source>
</evidence>
<gene>
    <name evidence="2" type="ORF">PoB_003758900</name>
</gene>
<sequence>MEQSGQPVAFLSPFIRSDQAPNLHQSLPGLKVPSRPESIRSIPDQSDKAGVVESSLIVNQLRTLCGKYRLGSNRLGPKINQLPSNQPPPNPVWIRPLGQ</sequence>
<organism evidence="2 3">
    <name type="scientific">Plakobranchus ocellatus</name>
    <dbReference type="NCBI Taxonomy" id="259542"/>
    <lineage>
        <taxon>Eukaryota</taxon>
        <taxon>Metazoa</taxon>
        <taxon>Spiralia</taxon>
        <taxon>Lophotrochozoa</taxon>
        <taxon>Mollusca</taxon>
        <taxon>Gastropoda</taxon>
        <taxon>Heterobranchia</taxon>
        <taxon>Euthyneura</taxon>
        <taxon>Panpulmonata</taxon>
        <taxon>Sacoglossa</taxon>
        <taxon>Placobranchoidea</taxon>
        <taxon>Plakobranchidae</taxon>
        <taxon>Plakobranchus</taxon>
    </lineage>
</organism>
<feature type="region of interest" description="Disordered" evidence="1">
    <location>
        <begin position="75"/>
        <end position="99"/>
    </location>
</feature>
<protein>
    <submittedName>
        <fullName evidence="2">Uncharacterized protein</fullName>
    </submittedName>
</protein>
<keyword evidence="3" id="KW-1185">Reference proteome</keyword>
<dbReference type="Proteomes" id="UP000735302">
    <property type="component" value="Unassembled WGS sequence"/>
</dbReference>
<evidence type="ECO:0000313" key="3">
    <source>
        <dbReference type="Proteomes" id="UP000735302"/>
    </source>
</evidence>
<feature type="region of interest" description="Disordered" evidence="1">
    <location>
        <begin position="20"/>
        <end position="46"/>
    </location>
</feature>
<name>A0AAV4AY79_9GAST</name>
<dbReference type="AlphaFoldDB" id="A0AAV4AY79"/>